<dbReference type="PANTHER" id="PTHR42760:SF83">
    <property type="entry name" value="(3R)-3-HYDROXYACYL-COA DEHYDROGENASE"/>
    <property type="match status" value="1"/>
</dbReference>
<dbReference type="GO" id="GO:0016616">
    <property type="term" value="F:oxidoreductase activity, acting on the CH-OH group of donors, NAD or NADP as acceptor"/>
    <property type="evidence" value="ECO:0007669"/>
    <property type="project" value="TreeGrafter"/>
</dbReference>
<reference evidence="4" key="1">
    <citation type="submission" date="2023-03" db="EMBL/GenBank/DDBJ databases">
        <title>Amycolatopsis taiwanensis NBRC 103393.</title>
        <authorList>
            <person name="Ichikawa N."/>
            <person name="Sato H."/>
            <person name="Tonouchi N."/>
        </authorList>
    </citation>
    <scope>NUCLEOTIDE SEQUENCE</scope>
    <source>
        <strain evidence="4">NBRC 103393</strain>
    </source>
</reference>
<sequence length="295" mass="30958">MTTRNESPVSGPLTGRIAIVTGAARGIGRAAAIALSQAGADVAGIDIATRVSPILDFEPATVEDLSETGRLVRAAGGRWLQHVADQREIAQIRAIAETVEREWGGVDVVFANAGIQAFKPLLEMSDPDWYDQIDVNLHGTANVLRVFAPLLVRRGGGRIIVTSSTQGQHGTKFGSSYSASKWGIIGLMKSAALELGAHNITVNAVIPGLIDTALTRHEGRYAQAIIEAGQVPSGDASEDERRAVELLKAKTPLGVPWLEPADVAPLIVFLASDQARMISGTSFAATGGDSAHVTA</sequence>
<comment type="caution">
    <text evidence="4">The sequence shown here is derived from an EMBL/GenBank/DDBJ whole genome shotgun (WGS) entry which is preliminary data.</text>
</comment>
<protein>
    <submittedName>
        <fullName evidence="4">Short chain dehydrogenase/reductase</fullName>
    </submittedName>
</protein>
<dbReference type="Proteomes" id="UP001165136">
    <property type="component" value="Unassembled WGS sequence"/>
</dbReference>
<dbReference type="PANTHER" id="PTHR42760">
    <property type="entry name" value="SHORT-CHAIN DEHYDROGENASES/REDUCTASES FAMILY MEMBER"/>
    <property type="match status" value="1"/>
</dbReference>
<dbReference type="InterPro" id="IPR036291">
    <property type="entry name" value="NAD(P)-bd_dom_sf"/>
</dbReference>
<dbReference type="Pfam" id="PF00106">
    <property type="entry name" value="adh_short"/>
    <property type="match status" value="1"/>
</dbReference>
<dbReference type="PROSITE" id="PS00061">
    <property type="entry name" value="ADH_SHORT"/>
    <property type="match status" value="1"/>
</dbReference>
<dbReference type="AlphaFoldDB" id="A0A9W6R578"/>
<evidence type="ECO:0000256" key="3">
    <source>
        <dbReference type="RuleBase" id="RU000363"/>
    </source>
</evidence>
<evidence type="ECO:0000256" key="2">
    <source>
        <dbReference type="ARBA" id="ARBA00023002"/>
    </source>
</evidence>
<dbReference type="GO" id="GO:0006633">
    <property type="term" value="P:fatty acid biosynthetic process"/>
    <property type="evidence" value="ECO:0007669"/>
    <property type="project" value="TreeGrafter"/>
</dbReference>
<proteinExistence type="inferred from homology"/>
<dbReference type="SUPFAM" id="SSF51735">
    <property type="entry name" value="NAD(P)-binding Rossmann-fold domains"/>
    <property type="match status" value="1"/>
</dbReference>
<keyword evidence="5" id="KW-1185">Reference proteome</keyword>
<name>A0A9W6R578_9PSEU</name>
<comment type="similarity">
    <text evidence="1 3">Belongs to the short-chain dehydrogenases/reductases (SDR) family.</text>
</comment>
<keyword evidence="2" id="KW-0560">Oxidoreductase</keyword>
<dbReference type="FunFam" id="3.40.50.720:FF:000084">
    <property type="entry name" value="Short-chain dehydrogenase reductase"/>
    <property type="match status" value="1"/>
</dbReference>
<dbReference type="GO" id="GO:0048038">
    <property type="term" value="F:quinone binding"/>
    <property type="evidence" value="ECO:0007669"/>
    <property type="project" value="TreeGrafter"/>
</dbReference>
<evidence type="ECO:0000313" key="4">
    <source>
        <dbReference type="EMBL" id="GLY67847.1"/>
    </source>
</evidence>
<dbReference type="EMBL" id="BSTI01000009">
    <property type="protein sequence ID" value="GLY67847.1"/>
    <property type="molecule type" value="Genomic_DNA"/>
</dbReference>
<evidence type="ECO:0000256" key="1">
    <source>
        <dbReference type="ARBA" id="ARBA00006484"/>
    </source>
</evidence>
<dbReference type="CDD" id="cd05233">
    <property type="entry name" value="SDR_c"/>
    <property type="match status" value="1"/>
</dbReference>
<dbReference type="Gene3D" id="3.40.50.720">
    <property type="entry name" value="NAD(P)-binding Rossmann-like Domain"/>
    <property type="match status" value="1"/>
</dbReference>
<dbReference type="PRINTS" id="PR00081">
    <property type="entry name" value="GDHRDH"/>
</dbReference>
<dbReference type="InterPro" id="IPR020904">
    <property type="entry name" value="Sc_DH/Rdtase_CS"/>
</dbReference>
<gene>
    <name evidence="4" type="ORF">Atai01_44660</name>
</gene>
<dbReference type="RefSeq" id="WP_043840758.1">
    <property type="nucleotide sequence ID" value="NZ_BSTI01000009.1"/>
</dbReference>
<organism evidence="4 5">
    <name type="scientific">Amycolatopsis taiwanensis</name>
    <dbReference type="NCBI Taxonomy" id="342230"/>
    <lineage>
        <taxon>Bacteria</taxon>
        <taxon>Bacillati</taxon>
        <taxon>Actinomycetota</taxon>
        <taxon>Actinomycetes</taxon>
        <taxon>Pseudonocardiales</taxon>
        <taxon>Pseudonocardiaceae</taxon>
        <taxon>Amycolatopsis</taxon>
    </lineage>
</organism>
<evidence type="ECO:0000313" key="5">
    <source>
        <dbReference type="Proteomes" id="UP001165136"/>
    </source>
</evidence>
<accession>A0A9W6R578</accession>
<dbReference type="InterPro" id="IPR002347">
    <property type="entry name" value="SDR_fam"/>
</dbReference>
<dbReference type="PRINTS" id="PR00080">
    <property type="entry name" value="SDRFAMILY"/>
</dbReference>